<dbReference type="GeneID" id="37229436"/>
<evidence type="ECO:0000313" key="2">
    <source>
        <dbReference type="EMBL" id="RAL01631.1"/>
    </source>
</evidence>
<protein>
    <submittedName>
        <fullName evidence="2">Uncharacterized protein</fullName>
    </submittedName>
</protein>
<dbReference type="EMBL" id="KZ824434">
    <property type="protein sequence ID" value="RAL01631.1"/>
    <property type="molecule type" value="Genomic_DNA"/>
</dbReference>
<reference evidence="2 3" key="1">
    <citation type="submission" date="2018-02" db="EMBL/GenBank/DDBJ databases">
        <title>The genomes of Aspergillus section Nigri reveals drivers in fungal speciation.</title>
        <authorList>
            <consortium name="DOE Joint Genome Institute"/>
            <person name="Vesth T.C."/>
            <person name="Nybo J."/>
            <person name="Theobald S."/>
            <person name="Brandl J."/>
            <person name="Frisvad J.C."/>
            <person name="Nielsen K.F."/>
            <person name="Lyhne E.K."/>
            <person name="Kogle M.E."/>
            <person name="Kuo A."/>
            <person name="Riley R."/>
            <person name="Clum A."/>
            <person name="Nolan M."/>
            <person name="Lipzen A."/>
            <person name="Salamov A."/>
            <person name="Henrissat B."/>
            <person name="Wiebenga A."/>
            <person name="De vries R.P."/>
            <person name="Grigoriev I.V."/>
            <person name="Mortensen U.H."/>
            <person name="Andersen M.R."/>
            <person name="Baker S.E."/>
        </authorList>
    </citation>
    <scope>NUCLEOTIDE SEQUENCE [LARGE SCALE GENOMIC DNA]</scope>
    <source>
        <strain evidence="2 3">CBS 121593</strain>
    </source>
</reference>
<dbReference type="VEuPathDB" id="FungiDB:BO80DRAFT_52829"/>
<feature type="region of interest" description="Disordered" evidence="1">
    <location>
        <begin position="50"/>
        <end position="72"/>
    </location>
</feature>
<dbReference type="AlphaFoldDB" id="A0A395H176"/>
<name>A0A395H176_9EURO</name>
<organism evidence="2 3">
    <name type="scientific">Aspergillus ibericus CBS 121593</name>
    <dbReference type="NCBI Taxonomy" id="1448316"/>
    <lineage>
        <taxon>Eukaryota</taxon>
        <taxon>Fungi</taxon>
        <taxon>Dikarya</taxon>
        <taxon>Ascomycota</taxon>
        <taxon>Pezizomycotina</taxon>
        <taxon>Eurotiomycetes</taxon>
        <taxon>Eurotiomycetidae</taxon>
        <taxon>Eurotiales</taxon>
        <taxon>Aspergillaceae</taxon>
        <taxon>Aspergillus</taxon>
        <taxon>Aspergillus subgen. Circumdati</taxon>
    </lineage>
</organism>
<evidence type="ECO:0000313" key="3">
    <source>
        <dbReference type="Proteomes" id="UP000249402"/>
    </source>
</evidence>
<gene>
    <name evidence="2" type="ORF">BO80DRAFT_52829</name>
</gene>
<evidence type="ECO:0000256" key="1">
    <source>
        <dbReference type="SAM" id="MobiDB-lite"/>
    </source>
</evidence>
<dbReference type="Proteomes" id="UP000249402">
    <property type="component" value="Unassembled WGS sequence"/>
</dbReference>
<proteinExistence type="predicted"/>
<dbReference type="RefSeq" id="XP_025575958.1">
    <property type="nucleotide sequence ID" value="XM_025724571.1"/>
</dbReference>
<accession>A0A395H176</accession>
<sequence length="103" mass="11283">MHSTRAFPPWSSLSQLAAADWSAVSLAPALESARSWADRRDWCISSTRVAQKGPLGPSDRRVARPWSPSLSSPVPFHLHPASLRSFLSHHRVPSVCSISAVTR</sequence>
<keyword evidence="3" id="KW-1185">Reference proteome</keyword>